<evidence type="ECO:0000256" key="9">
    <source>
        <dbReference type="PROSITE-ProRule" id="PRU00175"/>
    </source>
</evidence>
<feature type="region of interest" description="Disordered" evidence="10">
    <location>
        <begin position="83"/>
        <end position="181"/>
    </location>
</feature>
<dbReference type="PANTHER" id="PTHR45626">
    <property type="entry name" value="TRANSCRIPTION TERMINATION FACTOR 2-RELATED"/>
    <property type="match status" value="1"/>
</dbReference>
<feature type="region of interest" description="Disordered" evidence="10">
    <location>
        <begin position="1275"/>
        <end position="1301"/>
    </location>
</feature>
<feature type="compositionally biased region" description="Polar residues" evidence="10">
    <location>
        <begin position="217"/>
        <end position="226"/>
    </location>
</feature>
<evidence type="ECO:0000256" key="7">
    <source>
        <dbReference type="ARBA" id="ARBA00022833"/>
    </source>
</evidence>
<dbReference type="InterPro" id="IPR001650">
    <property type="entry name" value="Helicase_C-like"/>
</dbReference>
<feature type="compositionally biased region" description="Basic and acidic residues" evidence="10">
    <location>
        <begin position="1062"/>
        <end position="1071"/>
    </location>
</feature>
<dbReference type="InterPro" id="IPR027417">
    <property type="entry name" value="P-loop_NTPase"/>
</dbReference>
<dbReference type="GO" id="GO:0008094">
    <property type="term" value="F:ATP-dependent activity, acting on DNA"/>
    <property type="evidence" value="ECO:0007669"/>
    <property type="project" value="TreeGrafter"/>
</dbReference>
<dbReference type="PROSITE" id="PS51192">
    <property type="entry name" value="HELICASE_ATP_BIND_1"/>
    <property type="match status" value="1"/>
</dbReference>
<dbReference type="GO" id="GO:0005737">
    <property type="term" value="C:cytoplasm"/>
    <property type="evidence" value="ECO:0007669"/>
    <property type="project" value="TreeGrafter"/>
</dbReference>
<name>A0A1B8G6V2_9PEZI</name>
<dbReference type="SMART" id="SM00184">
    <property type="entry name" value="RING"/>
    <property type="match status" value="1"/>
</dbReference>
<dbReference type="SMART" id="SM00487">
    <property type="entry name" value="DEXDc"/>
    <property type="match status" value="1"/>
</dbReference>
<evidence type="ECO:0000256" key="6">
    <source>
        <dbReference type="ARBA" id="ARBA00022806"/>
    </source>
</evidence>
<dbReference type="SMART" id="SM00490">
    <property type="entry name" value="HELICc"/>
    <property type="match status" value="1"/>
</dbReference>
<evidence type="ECO:0000256" key="8">
    <source>
        <dbReference type="ARBA" id="ARBA00022840"/>
    </source>
</evidence>
<evidence type="ECO:0000259" key="13">
    <source>
        <dbReference type="PROSITE" id="PS51194"/>
    </source>
</evidence>
<accession>A0A1B8G6V2</accession>
<dbReference type="Gene3D" id="3.30.40.10">
    <property type="entry name" value="Zinc/RING finger domain, C3HC4 (zinc finger)"/>
    <property type="match status" value="1"/>
</dbReference>
<evidence type="ECO:0000256" key="5">
    <source>
        <dbReference type="ARBA" id="ARBA00022801"/>
    </source>
</evidence>
<evidence type="ECO:0000256" key="1">
    <source>
        <dbReference type="ARBA" id="ARBA00007025"/>
    </source>
</evidence>
<proteinExistence type="inferred from homology"/>
<dbReference type="InterPro" id="IPR001841">
    <property type="entry name" value="Znf_RING"/>
</dbReference>
<dbReference type="Proteomes" id="UP000091956">
    <property type="component" value="Unassembled WGS sequence"/>
</dbReference>
<dbReference type="InterPro" id="IPR018957">
    <property type="entry name" value="Znf_C3HC4_RING-type"/>
</dbReference>
<dbReference type="CDD" id="cd18793">
    <property type="entry name" value="SF2_C_SNF"/>
    <property type="match status" value="1"/>
</dbReference>
<evidence type="ECO:0000256" key="2">
    <source>
        <dbReference type="ARBA" id="ARBA00022723"/>
    </source>
</evidence>
<feature type="compositionally biased region" description="Acidic residues" evidence="10">
    <location>
        <begin position="913"/>
        <end position="940"/>
    </location>
</feature>
<evidence type="ECO:0000313" key="14">
    <source>
        <dbReference type="EMBL" id="OBT91558.2"/>
    </source>
</evidence>
<dbReference type="GO" id="GO:0016787">
    <property type="term" value="F:hydrolase activity"/>
    <property type="evidence" value="ECO:0007669"/>
    <property type="project" value="UniProtKB-KW"/>
</dbReference>
<dbReference type="InterPro" id="IPR050628">
    <property type="entry name" value="SNF2_RAD54_helicase_TF"/>
</dbReference>
<sequence length="1326" mass="146750">MAFASHISPLEAYVSPDELADELVFQKTLLLTLDKTTEGSEQAETDIKAEIARIETQLRALRGGVTGPHIGASVLGGDISQQQQHTNNFGSASPFSNYNPTSTDPFSSNTMDPSHPPSGSASGSTAIKDPSANFSLPSRKRSFEGLHGLDSSRKTGSKSRRTSPNPSTGASTSYATTYTDPVTRELELHKIRQREIEEAAAKLKKDREYARHLQDGYSASSPSQSEIRPVASKRPSAYDRMMGISHHPPPSRSQKKDSQNTNSQDNEVPAATQGSQPGQRPHVHQSVNLTLNGPASHSTLSSNTPSKMPGSYPDQDSDSDIEIISSADFRENRRGHHLSRSPHPTNVGFGSYLSYTRQGPPSTLPYLGGYPSNNSYYPNAYGQSISGAYPSMASPAMDAPLAQILNQTSAVDYVAMRDRLNQGLAGEIYNYVTDPRKTEKEIQDLLENIRPDTEIPVEDREGTPEGLKYPLYEHQKLALTWLKSMEEGSNKGGILADDMGLGKTISTLALLLSRPSHNKARKTTLIVGPVALIRQWEREILSKIVSSHRLSTFVYHSGKKATWSTLRTHDVVLTTYGTLAAEYKRYLDIEKRKEAHPGMDDTPYQSTLPFLGRNSRWYRVVLDEAQCIKNRNTKSAQAASLLDAETRFCLTGTPMMNGVHELYSLIHFLKIKPYNEYSRFSSEFSCLTKGTGSEYNMKRAMKKLQAVLKAILLRRTKQSQIDGKPILVLPEKTEVVSNAIFNEDEQEYYTSLEKKTQLQFNKYLKAGTIGKNYSNILVLLLRLRQAACHPHLIMDYEEAPTEATAEEMLNLAKTLLPDVIGRIMDATVPFECPVCYDPVPNPSIVVPCGHDTCAQCLVRITSSFDQAIANGEDSTSAKCPTCRGAVDFKKIIDYETFQRAHMPNSESLTSNADDIDDGDSDSYDSDSDSDSDSGPEETDENGNIRDFIVPDDYETSSDEDDDLETRAKETKPKIEVDCKKEAIKYEEEGKEALSKMLGASDGSDDDLPADIFATFRGQPKREDEKSQLASKSKPLGSKDVSKDKSKKSHRSKKLPKRKKTGKKSEDKHVSLAELKKKASKSADGCRQYMRYLKKNWVSSSKIDKCMDILRNSAPDVKTIIFSQFTTLLDLMEVPIHSERIGFGRYDGGMSADARNNAIVRFTDDPRCKILLVSLKAGNAGLNLVAASQVIILDPFWNPFVEMQAVDRAHRIGQQKPVSVHRILVEGTVEDRIIELQNRKRKFVDAALDENASRSVGRLGRDELVFLFGNNDGPSRATMDRPRVSHDTGIVNRSGLGSNTQSFRSDMPVYASLGGSGSSSAFSSYSR</sequence>
<dbReference type="EMBL" id="KV460286">
    <property type="protein sequence ID" value="OBT91558.2"/>
    <property type="molecule type" value="Genomic_DNA"/>
</dbReference>
<keyword evidence="8" id="KW-0067">ATP-binding</keyword>
<feature type="compositionally biased region" description="Basic residues" evidence="10">
    <location>
        <begin position="1044"/>
        <end position="1061"/>
    </location>
</feature>
<dbReference type="PROSITE" id="PS51194">
    <property type="entry name" value="HELICASE_CTER"/>
    <property type="match status" value="1"/>
</dbReference>
<keyword evidence="3" id="KW-0547">Nucleotide-binding</keyword>
<protein>
    <recommendedName>
        <fullName evidence="16">DNA helicase rad5</fullName>
    </recommendedName>
</protein>
<keyword evidence="5" id="KW-0378">Hydrolase</keyword>
<feature type="compositionally biased region" description="Acidic residues" evidence="10">
    <location>
        <begin position="949"/>
        <end position="963"/>
    </location>
</feature>
<feature type="region of interest" description="Disordered" evidence="10">
    <location>
        <begin position="331"/>
        <end position="354"/>
    </location>
</feature>
<feature type="region of interest" description="Disordered" evidence="10">
    <location>
        <begin position="1015"/>
        <end position="1071"/>
    </location>
</feature>
<dbReference type="PROSITE" id="PS50089">
    <property type="entry name" value="ZF_RING_2"/>
    <property type="match status" value="1"/>
</dbReference>
<dbReference type="STRING" id="342668.A0A1B8G6V2"/>
<gene>
    <name evidence="14" type="ORF">VE01_10390</name>
</gene>
<feature type="region of interest" description="Disordered" evidence="10">
    <location>
        <begin position="903"/>
        <end position="978"/>
    </location>
</feature>
<feature type="compositionally biased region" description="Basic and acidic residues" evidence="10">
    <location>
        <begin position="964"/>
        <end position="978"/>
    </location>
</feature>
<dbReference type="GO" id="GO:0000724">
    <property type="term" value="P:double-strand break repair via homologous recombination"/>
    <property type="evidence" value="ECO:0007669"/>
    <property type="project" value="TreeGrafter"/>
</dbReference>
<feature type="domain" description="Helicase C-terminal" evidence="13">
    <location>
        <begin position="1101"/>
        <end position="1259"/>
    </location>
</feature>
<dbReference type="InterPro" id="IPR014001">
    <property type="entry name" value="Helicase_ATP-bd"/>
</dbReference>
<evidence type="ECO:0000313" key="15">
    <source>
        <dbReference type="Proteomes" id="UP000091956"/>
    </source>
</evidence>
<keyword evidence="7" id="KW-0862">Zinc</keyword>
<dbReference type="PANTHER" id="PTHR45626:SF16">
    <property type="entry name" value="ATP-DEPENDENT HELICASE ULS1"/>
    <property type="match status" value="1"/>
</dbReference>
<dbReference type="SUPFAM" id="SSF57850">
    <property type="entry name" value="RING/U-box"/>
    <property type="match status" value="1"/>
</dbReference>
<dbReference type="Pfam" id="PF00176">
    <property type="entry name" value="SNF2-rel_dom"/>
    <property type="match status" value="1"/>
</dbReference>
<dbReference type="RefSeq" id="XP_059319236.1">
    <property type="nucleotide sequence ID" value="XM_059464150.1"/>
</dbReference>
<reference evidence="14 15" key="1">
    <citation type="submission" date="2016-03" db="EMBL/GenBank/DDBJ databases">
        <title>Comparative genomics of Pseudogymnoascus destructans, the fungus causing white-nose syndrome of bats.</title>
        <authorList>
            <person name="Palmer J.M."/>
            <person name="Drees K.P."/>
            <person name="Foster J.T."/>
            <person name="Lindner D.L."/>
        </authorList>
    </citation>
    <scope>NUCLEOTIDE SEQUENCE [LARGE SCALE GENOMIC DNA]</scope>
    <source>
        <strain evidence="14 15">UAMH 10579</strain>
    </source>
</reference>
<dbReference type="InterPro" id="IPR000330">
    <property type="entry name" value="SNF2_N"/>
</dbReference>
<keyword evidence="6" id="KW-0347">Helicase</keyword>
<feature type="compositionally biased region" description="Polar residues" evidence="10">
    <location>
        <begin position="285"/>
        <end position="306"/>
    </location>
</feature>
<feature type="compositionally biased region" description="Polar residues" evidence="10">
    <location>
        <begin position="83"/>
        <end position="112"/>
    </location>
</feature>
<feature type="region of interest" description="Disordered" evidence="10">
    <location>
        <begin position="214"/>
        <end position="319"/>
    </location>
</feature>
<dbReference type="Pfam" id="PF00271">
    <property type="entry name" value="Helicase_C"/>
    <property type="match status" value="1"/>
</dbReference>
<comment type="similarity">
    <text evidence="1">Belongs to the SNF2/RAD54 helicase family.</text>
</comment>
<feature type="domain" description="Helicase ATP-binding" evidence="12">
    <location>
        <begin position="484"/>
        <end position="672"/>
    </location>
</feature>
<keyword evidence="2" id="KW-0479">Metal-binding</keyword>
<keyword evidence="15" id="KW-1185">Reference proteome</keyword>
<dbReference type="Gene3D" id="3.40.50.300">
    <property type="entry name" value="P-loop containing nucleotide triphosphate hydrolases"/>
    <property type="match status" value="1"/>
</dbReference>
<feature type="compositionally biased region" description="Polar residues" evidence="10">
    <location>
        <begin position="259"/>
        <end position="278"/>
    </location>
</feature>
<dbReference type="Gene3D" id="3.40.50.10810">
    <property type="entry name" value="Tandem AAA-ATPase domain"/>
    <property type="match status" value="1"/>
</dbReference>
<dbReference type="InterPro" id="IPR049730">
    <property type="entry name" value="SNF2/RAD54-like_C"/>
</dbReference>
<dbReference type="InterPro" id="IPR038718">
    <property type="entry name" value="SNF2-like_sf"/>
</dbReference>
<dbReference type="Pfam" id="PF00097">
    <property type="entry name" value="zf-C3HC4"/>
    <property type="match status" value="1"/>
</dbReference>
<evidence type="ECO:0000256" key="10">
    <source>
        <dbReference type="SAM" id="MobiDB-lite"/>
    </source>
</evidence>
<dbReference type="SUPFAM" id="SSF52540">
    <property type="entry name" value="P-loop containing nucleoside triphosphate hydrolases"/>
    <property type="match status" value="2"/>
</dbReference>
<reference evidence="15" key="2">
    <citation type="journal article" date="2018" name="Nat. Commun.">
        <title>Extreme sensitivity to ultraviolet light in the fungal pathogen causing white-nose syndrome of bats.</title>
        <authorList>
            <person name="Palmer J.M."/>
            <person name="Drees K.P."/>
            <person name="Foster J.T."/>
            <person name="Lindner D.L."/>
        </authorList>
    </citation>
    <scope>NUCLEOTIDE SEQUENCE [LARGE SCALE GENOMIC DNA]</scope>
    <source>
        <strain evidence="15">UAMH 10579</strain>
    </source>
</reference>
<evidence type="ECO:0000259" key="11">
    <source>
        <dbReference type="PROSITE" id="PS50089"/>
    </source>
</evidence>
<organism evidence="14 15">
    <name type="scientific">Pseudogymnoascus verrucosus</name>
    <dbReference type="NCBI Taxonomy" id="342668"/>
    <lineage>
        <taxon>Eukaryota</taxon>
        <taxon>Fungi</taxon>
        <taxon>Dikarya</taxon>
        <taxon>Ascomycota</taxon>
        <taxon>Pezizomycotina</taxon>
        <taxon>Leotiomycetes</taxon>
        <taxon>Thelebolales</taxon>
        <taxon>Thelebolaceae</taxon>
        <taxon>Pseudogymnoascus</taxon>
    </lineage>
</organism>
<dbReference type="CDD" id="cd18008">
    <property type="entry name" value="DEXDc_SHPRH-like"/>
    <property type="match status" value="1"/>
</dbReference>
<dbReference type="GeneID" id="28843776"/>
<feature type="domain" description="RING-type" evidence="11">
    <location>
        <begin position="832"/>
        <end position="883"/>
    </location>
</feature>
<dbReference type="GO" id="GO:0005634">
    <property type="term" value="C:nucleus"/>
    <property type="evidence" value="ECO:0007669"/>
    <property type="project" value="TreeGrafter"/>
</dbReference>
<evidence type="ECO:0000256" key="4">
    <source>
        <dbReference type="ARBA" id="ARBA00022771"/>
    </source>
</evidence>
<feature type="compositionally biased region" description="Low complexity" evidence="10">
    <location>
        <begin position="167"/>
        <end position="179"/>
    </location>
</feature>
<keyword evidence="4 9" id="KW-0863">Zinc-finger</keyword>
<dbReference type="GO" id="GO:0008270">
    <property type="term" value="F:zinc ion binding"/>
    <property type="evidence" value="ECO:0007669"/>
    <property type="project" value="UniProtKB-KW"/>
</dbReference>
<dbReference type="GO" id="GO:0005524">
    <property type="term" value="F:ATP binding"/>
    <property type="evidence" value="ECO:0007669"/>
    <property type="project" value="UniProtKB-KW"/>
</dbReference>
<dbReference type="GO" id="GO:0004386">
    <property type="term" value="F:helicase activity"/>
    <property type="evidence" value="ECO:0007669"/>
    <property type="project" value="UniProtKB-KW"/>
</dbReference>
<evidence type="ECO:0000256" key="3">
    <source>
        <dbReference type="ARBA" id="ARBA00022741"/>
    </source>
</evidence>
<evidence type="ECO:0008006" key="16">
    <source>
        <dbReference type="Google" id="ProtNLM"/>
    </source>
</evidence>
<dbReference type="InterPro" id="IPR013083">
    <property type="entry name" value="Znf_RING/FYVE/PHD"/>
</dbReference>
<evidence type="ECO:0000259" key="12">
    <source>
        <dbReference type="PROSITE" id="PS51192"/>
    </source>
</evidence>